<evidence type="ECO:0000259" key="3">
    <source>
        <dbReference type="Pfam" id="PF12222"/>
    </source>
</evidence>
<comment type="caution">
    <text evidence="4">The sequence shown here is derived from an EMBL/GenBank/DDBJ whole genome shotgun (WGS) entry which is preliminary data.</text>
</comment>
<feature type="signal peptide" evidence="2">
    <location>
        <begin position="1"/>
        <end position="23"/>
    </location>
</feature>
<dbReference type="PANTHER" id="PTHR31104">
    <property type="entry name" value="PEPTIDE-N4-(N-ACETYL-BETA-GLUCOSAMINYL)ASPARAGINE AMIDASE A PROTEIN"/>
    <property type="match status" value="1"/>
</dbReference>
<evidence type="ECO:0000313" key="5">
    <source>
        <dbReference type="Proteomes" id="UP000886653"/>
    </source>
</evidence>
<protein>
    <recommendedName>
        <fullName evidence="3">Peptide N-acetyl-beta-D-glucosaminyl asparaginase amidase A N-terminal domain-containing protein</fullName>
    </recommendedName>
</protein>
<dbReference type="Proteomes" id="UP000886653">
    <property type="component" value="Unassembled WGS sequence"/>
</dbReference>
<evidence type="ECO:0000313" key="4">
    <source>
        <dbReference type="EMBL" id="KAG0151623.1"/>
    </source>
</evidence>
<feature type="domain" description="Peptide N-acetyl-beta-D-glucosaminyl asparaginase amidase A N-terminal" evidence="3">
    <location>
        <begin position="55"/>
        <end position="370"/>
    </location>
</feature>
<accession>A0A9P6NWH6</accession>
<name>A0A9P6NWH6_9BASI</name>
<keyword evidence="2" id="KW-0732">Signal</keyword>
<dbReference type="AlphaFoldDB" id="A0A9P6NWH6"/>
<evidence type="ECO:0000256" key="1">
    <source>
        <dbReference type="SAM" id="MobiDB-lite"/>
    </source>
</evidence>
<dbReference type="EMBL" id="MU167212">
    <property type="protein sequence ID" value="KAG0151623.1"/>
    <property type="molecule type" value="Genomic_DNA"/>
</dbReference>
<feature type="chain" id="PRO_5040347094" description="Peptide N-acetyl-beta-D-glucosaminyl asparaginase amidase A N-terminal domain-containing protein" evidence="2">
    <location>
        <begin position="24"/>
        <end position="616"/>
    </location>
</feature>
<feature type="region of interest" description="Disordered" evidence="1">
    <location>
        <begin position="358"/>
        <end position="377"/>
    </location>
</feature>
<gene>
    <name evidence="4" type="ORF">CROQUDRAFT_719785</name>
</gene>
<evidence type="ECO:0000256" key="2">
    <source>
        <dbReference type="SAM" id="SignalP"/>
    </source>
</evidence>
<dbReference type="OrthoDB" id="1612078at2759"/>
<sequence>MADNGSFKILWSLFYLLGALTHAGKSNLLATRQAQHRQDALKNFEVMAPPDVPREGKVCEVVLLQHTFANSYGHPARVAYSPPTNCGEAGTWASVVFNLTTTSQGTQYDRLGLMYLNNVEIWRTSTAEPTRKGIIWTALRDMTRYMPLLTNPNELLFTLNNIVDPKRNLTGKYEVTLSASFYEPTLDYPAAMQLDEVITVGNVSGQKIERQLKFPQNIASAFVEIYASGNAQEEFWYTNVPDEYISRLDPNKTADVLGRGSFREVQLWIDGFLAGVVYPFPVIYTGGILLSWWRPITAIGAFEAPSFTLDITPFVPLLADCLPHNFTINVHGDGSGDRSTNPEWIISGSVGFSLDPSGRKTTGKLASHETRSSVKTTPLSRDQKGRLVFTTDASRDIAITAEVVTGSSALQKVRVEQKLAYFNKQTWVSGGTFQSVQQLSNGSTVSWYNEDHALSDHFTFPLNLTTATLPAEKNGTLITGHLSHGYTREERRPYPRGWNTTIVTDQDSDGELRLNSGGRAVSGIGRTSQRYSYTNGRGEDYMRDVEVFNVTRIVRDKISGTLADAGSVYASPQPSSPEYNDENVLEGAPCRIINALQSKSSKNEEEAYLVIQEPYV</sequence>
<keyword evidence="5" id="KW-1185">Reference proteome</keyword>
<dbReference type="Pfam" id="PF12222">
    <property type="entry name" value="PNGaseA"/>
    <property type="match status" value="1"/>
</dbReference>
<reference evidence="4" key="1">
    <citation type="submission" date="2013-11" db="EMBL/GenBank/DDBJ databases">
        <title>Genome sequence of the fusiform rust pathogen reveals effectors for host alternation and coevolution with pine.</title>
        <authorList>
            <consortium name="DOE Joint Genome Institute"/>
            <person name="Smith K."/>
            <person name="Pendleton A."/>
            <person name="Kubisiak T."/>
            <person name="Anderson C."/>
            <person name="Salamov A."/>
            <person name="Aerts A."/>
            <person name="Riley R."/>
            <person name="Clum A."/>
            <person name="Lindquist E."/>
            <person name="Ence D."/>
            <person name="Campbell M."/>
            <person name="Kronenberg Z."/>
            <person name="Feau N."/>
            <person name="Dhillon B."/>
            <person name="Hamelin R."/>
            <person name="Burleigh J."/>
            <person name="Smith J."/>
            <person name="Yandell M."/>
            <person name="Nelson C."/>
            <person name="Grigoriev I."/>
            <person name="Davis J."/>
        </authorList>
    </citation>
    <scope>NUCLEOTIDE SEQUENCE</scope>
    <source>
        <strain evidence="4">G11</strain>
    </source>
</reference>
<proteinExistence type="predicted"/>
<dbReference type="InterPro" id="IPR021102">
    <property type="entry name" value="PNGase_A"/>
</dbReference>
<organism evidence="4 5">
    <name type="scientific">Cronartium quercuum f. sp. fusiforme G11</name>
    <dbReference type="NCBI Taxonomy" id="708437"/>
    <lineage>
        <taxon>Eukaryota</taxon>
        <taxon>Fungi</taxon>
        <taxon>Dikarya</taxon>
        <taxon>Basidiomycota</taxon>
        <taxon>Pucciniomycotina</taxon>
        <taxon>Pucciniomycetes</taxon>
        <taxon>Pucciniales</taxon>
        <taxon>Coleosporiaceae</taxon>
        <taxon>Cronartium</taxon>
    </lineage>
</organism>
<dbReference type="InterPro" id="IPR056948">
    <property type="entry name" value="PNGaseA_N"/>
</dbReference>
<dbReference type="Pfam" id="PF25156">
    <property type="entry name" value="PNGase_A_C"/>
    <property type="match status" value="1"/>
</dbReference>